<evidence type="ECO:0000256" key="2">
    <source>
        <dbReference type="ARBA" id="ARBA00010846"/>
    </source>
</evidence>
<feature type="domain" description="MATH" evidence="4">
    <location>
        <begin position="15"/>
        <end position="141"/>
    </location>
</feature>
<dbReference type="Gene3D" id="3.30.710.10">
    <property type="entry name" value="Potassium Channel Kv1.1, Chain A"/>
    <property type="match status" value="1"/>
</dbReference>
<dbReference type="SUPFAM" id="SSF54695">
    <property type="entry name" value="POZ domain"/>
    <property type="match status" value="1"/>
</dbReference>
<dbReference type="PROSITE" id="PS50097">
    <property type="entry name" value="BTB"/>
    <property type="match status" value="1"/>
</dbReference>
<dbReference type="CDD" id="cd00121">
    <property type="entry name" value="MATH"/>
    <property type="match status" value="1"/>
</dbReference>
<dbReference type="Pfam" id="PF00651">
    <property type="entry name" value="BTB"/>
    <property type="match status" value="1"/>
</dbReference>
<dbReference type="AlphaFoldDB" id="A0A833QI57"/>
<dbReference type="Proteomes" id="UP000623129">
    <property type="component" value="Unassembled WGS sequence"/>
</dbReference>
<dbReference type="InterPro" id="IPR008974">
    <property type="entry name" value="TRAF-like"/>
</dbReference>
<dbReference type="InterPro" id="IPR000210">
    <property type="entry name" value="BTB/POZ_dom"/>
</dbReference>
<comment type="similarity">
    <text evidence="2">Belongs to the Tdpoz family.</text>
</comment>
<evidence type="ECO:0000259" key="3">
    <source>
        <dbReference type="PROSITE" id="PS50097"/>
    </source>
</evidence>
<dbReference type="Pfam" id="PF22486">
    <property type="entry name" value="MATH_2"/>
    <property type="match status" value="1"/>
</dbReference>
<dbReference type="InterPro" id="IPR056423">
    <property type="entry name" value="BACK_BPM_SPOP"/>
</dbReference>
<dbReference type="Gene3D" id="1.25.40.420">
    <property type="match status" value="1"/>
</dbReference>
<dbReference type="InterPro" id="IPR002083">
    <property type="entry name" value="MATH/TRAF_dom"/>
</dbReference>
<dbReference type="OrthoDB" id="598013at2759"/>
<comment type="caution">
    <text evidence="5">The sequence shown here is derived from an EMBL/GenBank/DDBJ whole genome shotgun (WGS) entry which is preliminary data.</text>
</comment>
<keyword evidence="6" id="KW-1185">Reference proteome</keyword>
<dbReference type="GO" id="GO:0016567">
    <property type="term" value="P:protein ubiquitination"/>
    <property type="evidence" value="ECO:0007669"/>
    <property type="project" value="InterPro"/>
</dbReference>
<comment type="pathway">
    <text evidence="1">Protein modification; protein ubiquitination.</text>
</comment>
<dbReference type="InterPro" id="IPR045005">
    <property type="entry name" value="BPM1-6"/>
</dbReference>
<evidence type="ECO:0000313" key="5">
    <source>
        <dbReference type="EMBL" id="KAF3319744.1"/>
    </source>
</evidence>
<sequence>MASGSPNYISVQIARGYYQFKVENSKTKEIGIGKFVTTPKFSAGGHNWLIRYYPHGSDANNKGTYISLSLLLLTTSTSMSVTAEYELGILNKYGRPTAESLIRSTDTFHGKQSWKYASFMKRSDLESDYIRDEYFIVVCSIMINEPCVLKNCSIGVCPFNLAEDLGALLEGQEETDVTFKVEGENISAHRLILASRSPVFKTELFGQMIERNCKCIEIDDMKALVFRAMLHFMYTDSVPDIDVLVSGGTLDMNMSAAILYQHLLVAADRYALEGLKTLCVERLCRLISIETVVSSLAVAEQHNCNDLKKICLEFISKPKNFVPVALSKEYASLVSTCPSLLDELRGKVNCAADHK</sequence>
<name>A0A833QI57_9POAL</name>
<reference evidence="5" key="1">
    <citation type="submission" date="2020-01" db="EMBL/GenBank/DDBJ databases">
        <title>Genome sequence of Kobresia littledalei, the first chromosome-level genome in the family Cyperaceae.</title>
        <authorList>
            <person name="Qu G."/>
        </authorList>
    </citation>
    <scope>NUCLEOTIDE SEQUENCE</scope>
    <source>
        <strain evidence="5">C.B.Clarke</strain>
        <tissue evidence="5">Leaf</tissue>
    </source>
</reference>
<evidence type="ECO:0000313" key="6">
    <source>
        <dbReference type="Proteomes" id="UP000623129"/>
    </source>
</evidence>
<dbReference type="EMBL" id="SWLB01000213">
    <property type="protein sequence ID" value="KAF3319744.1"/>
    <property type="molecule type" value="Genomic_DNA"/>
</dbReference>
<evidence type="ECO:0000259" key="4">
    <source>
        <dbReference type="PROSITE" id="PS50144"/>
    </source>
</evidence>
<gene>
    <name evidence="5" type="ORF">FCM35_KLT21763</name>
</gene>
<dbReference type="SUPFAM" id="SSF49599">
    <property type="entry name" value="TRAF domain-like"/>
    <property type="match status" value="1"/>
</dbReference>
<dbReference type="Pfam" id="PF24570">
    <property type="entry name" value="BACK_BPM_SPOP"/>
    <property type="match status" value="1"/>
</dbReference>
<evidence type="ECO:0000256" key="1">
    <source>
        <dbReference type="ARBA" id="ARBA00004906"/>
    </source>
</evidence>
<proteinExistence type="inferred from homology"/>
<dbReference type="PANTHER" id="PTHR26379">
    <property type="entry name" value="BTB/POZ AND MATH DOMAIN-CONTAINING PROTEIN 1"/>
    <property type="match status" value="1"/>
</dbReference>
<dbReference type="PANTHER" id="PTHR26379:SF187">
    <property type="entry name" value="OS07G0655300 PROTEIN"/>
    <property type="match status" value="1"/>
</dbReference>
<dbReference type="PROSITE" id="PS50144">
    <property type="entry name" value="MATH"/>
    <property type="match status" value="1"/>
</dbReference>
<protein>
    <submittedName>
        <fullName evidence="5">BTB/POZ and MATH domain-containing protein 1-like isoform X1</fullName>
    </submittedName>
</protein>
<feature type="domain" description="BTB" evidence="3">
    <location>
        <begin position="175"/>
        <end position="242"/>
    </location>
</feature>
<dbReference type="Gene3D" id="2.60.210.10">
    <property type="entry name" value="Apoptosis, Tumor Necrosis Factor Receptor Associated Protein 2, Chain A"/>
    <property type="match status" value="1"/>
</dbReference>
<accession>A0A833QI57</accession>
<dbReference type="InterPro" id="IPR011333">
    <property type="entry name" value="SKP1/BTB/POZ_sf"/>
</dbReference>
<organism evidence="5 6">
    <name type="scientific">Carex littledalei</name>
    <dbReference type="NCBI Taxonomy" id="544730"/>
    <lineage>
        <taxon>Eukaryota</taxon>
        <taxon>Viridiplantae</taxon>
        <taxon>Streptophyta</taxon>
        <taxon>Embryophyta</taxon>
        <taxon>Tracheophyta</taxon>
        <taxon>Spermatophyta</taxon>
        <taxon>Magnoliopsida</taxon>
        <taxon>Liliopsida</taxon>
        <taxon>Poales</taxon>
        <taxon>Cyperaceae</taxon>
        <taxon>Cyperoideae</taxon>
        <taxon>Cariceae</taxon>
        <taxon>Carex</taxon>
        <taxon>Carex subgen. Euthyceras</taxon>
    </lineage>
</organism>
<dbReference type="SMART" id="SM00225">
    <property type="entry name" value="BTB"/>
    <property type="match status" value="1"/>
</dbReference>
<dbReference type="CDD" id="cd18280">
    <property type="entry name" value="BTB_POZ_BPM_plant"/>
    <property type="match status" value="1"/>
</dbReference>